<evidence type="ECO:0000259" key="2">
    <source>
        <dbReference type="PROSITE" id="PS50076"/>
    </source>
</evidence>
<dbReference type="InterPro" id="IPR051339">
    <property type="entry name" value="DnaJ_subfamily_B"/>
</dbReference>
<name>A0A915Q0K7_9BILA</name>
<evidence type="ECO:0000313" key="4">
    <source>
        <dbReference type="WBParaSite" id="sdigi.contig412.g8150.t1"/>
    </source>
</evidence>
<reference evidence="4" key="1">
    <citation type="submission" date="2022-11" db="UniProtKB">
        <authorList>
            <consortium name="WormBaseParasite"/>
        </authorList>
    </citation>
    <scope>IDENTIFICATION</scope>
</reference>
<keyword evidence="3" id="KW-1185">Reference proteome</keyword>
<protein>
    <submittedName>
        <fullName evidence="4">J domain-containing protein</fullName>
    </submittedName>
</protein>
<evidence type="ECO:0000313" key="3">
    <source>
        <dbReference type="Proteomes" id="UP000887581"/>
    </source>
</evidence>
<dbReference type="SUPFAM" id="SSF46565">
    <property type="entry name" value="Chaperone J-domain"/>
    <property type="match status" value="1"/>
</dbReference>
<dbReference type="Pfam" id="PF00226">
    <property type="entry name" value="DnaJ"/>
    <property type="match status" value="1"/>
</dbReference>
<dbReference type="AlphaFoldDB" id="A0A915Q0K7"/>
<sequence length="393" mass="43221">MFGGCRDGISGVGTVQDTGVVCCISVVVRALVMVTAILLPSRDVSPRMSDPRSRFSAHFPEIQAERLSDAKLLIVLIDFSVDDEIKKAYRKMALKYHPDKNKEPGAEAKFKEVAEAYDVLSDPKKKEIYDKYGEDGLKGGEGGFGGPGGVHYEFQGDPMQMFAQFFGGSDPFSSFFSGSSAGGPQVFFSTTGDDMHFGMPFGMGGGHPRRQRQDPVVQHELLVSLEDIYKGCTKKMKITRKVLSADGQSTRIEDKVLTINIKPGWKSGTKITFPKEGDQHPGRVPADIVFVIKDKHHPKFKREGADIRYVHKLSLRDALCGTVVHVPTLDGTTYPLRINEVIRPNTSRRLTGQGLPNPKMAGRRGDLIVEFDVRFPDSLSSASKELVMNALPA</sequence>
<dbReference type="CDD" id="cd06257">
    <property type="entry name" value="DnaJ"/>
    <property type="match status" value="1"/>
</dbReference>
<keyword evidence="1" id="KW-0143">Chaperone</keyword>
<dbReference type="GO" id="GO:0006457">
    <property type="term" value="P:protein folding"/>
    <property type="evidence" value="ECO:0007669"/>
    <property type="project" value="InterPro"/>
</dbReference>
<dbReference type="SMART" id="SM00271">
    <property type="entry name" value="DnaJ"/>
    <property type="match status" value="1"/>
</dbReference>
<dbReference type="FunFam" id="2.60.260.20:FF:000006">
    <property type="entry name" value="DnaJ subfamily B member 13"/>
    <property type="match status" value="1"/>
</dbReference>
<dbReference type="PROSITE" id="PS50076">
    <property type="entry name" value="DNAJ_2"/>
    <property type="match status" value="1"/>
</dbReference>
<dbReference type="InterPro" id="IPR018253">
    <property type="entry name" value="DnaJ_domain_CS"/>
</dbReference>
<dbReference type="WBParaSite" id="sdigi.contig412.g8150.t1">
    <property type="protein sequence ID" value="sdigi.contig412.g8150.t1"/>
    <property type="gene ID" value="sdigi.contig412.g8150"/>
</dbReference>
<evidence type="ECO:0000256" key="1">
    <source>
        <dbReference type="ARBA" id="ARBA00023186"/>
    </source>
</evidence>
<dbReference type="InterPro" id="IPR036869">
    <property type="entry name" value="J_dom_sf"/>
</dbReference>
<dbReference type="Pfam" id="PF01556">
    <property type="entry name" value="DnaJ_C"/>
    <property type="match status" value="1"/>
</dbReference>
<dbReference type="InterPro" id="IPR008971">
    <property type="entry name" value="HSP40/DnaJ_pept-bd"/>
</dbReference>
<proteinExistence type="predicted"/>
<dbReference type="Gene3D" id="1.10.287.110">
    <property type="entry name" value="DnaJ domain"/>
    <property type="match status" value="1"/>
</dbReference>
<dbReference type="PRINTS" id="PR00625">
    <property type="entry name" value="JDOMAIN"/>
</dbReference>
<dbReference type="Proteomes" id="UP000887581">
    <property type="component" value="Unplaced"/>
</dbReference>
<accession>A0A915Q0K7</accession>
<dbReference type="GO" id="GO:0051082">
    <property type="term" value="F:unfolded protein binding"/>
    <property type="evidence" value="ECO:0007669"/>
    <property type="project" value="InterPro"/>
</dbReference>
<dbReference type="InterPro" id="IPR002939">
    <property type="entry name" value="DnaJ_C"/>
</dbReference>
<dbReference type="GO" id="GO:0005829">
    <property type="term" value="C:cytosol"/>
    <property type="evidence" value="ECO:0007669"/>
    <property type="project" value="TreeGrafter"/>
</dbReference>
<dbReference type="GO" id="GO:0051087">
    <property type="term" value="F:protein-folding chaperone binding"/>
    <property type="evidence" value="ECO:0007669"/>
    <property type="project" value="TreeGrafter"/>
</dbReference>
<organism evidence="3 4">
    <name type="scientific">Setaria digitata</name>
    <dbReference type="NCBI Taxonomy" id="48799"/>
    <lineage>
        <taxon>Eukaryota</taxon>
        <taxon>Metazoa</taxon>
        <taxon>Ecdysozoa</taxon>
        <taxon>Nematoda</taxon>
        <taxon>Chromadorea</taxon>
        <taxon>Rhabditida</taxon>
        <taxon>Spirurina</taxon>
        <taxon>Spiruromorpha</taxon>
        <taxon>Filarioidea</taxon>
        <taxon>Setariidae</taxon>
        <taxon>Setaria</taxon>
    </lineage>
</organism>
<dbReference type="InterPro" id="IPR001623">
    <property type="entry name" value="DnaJ_domain"/>
</dbReference>
<feature type="domain" description="J" evidence="2">
    <location>
        <begin position="69"/>
        <end position="133"/>
    </location>
</feature>
<dbReference type="FunFam" id="2.60.260.20:FF:000002">
    <property type="entry name" value="Dnaj homolog subfamily b member"/>
    <property type="match status" value="1"/>
</dbReference>
<dbReference type="PANTHER" id="PTHR24078:SF553">
    <property type="entry name" value="DNAJ HOMOLOG SUBFAMILY B MEMBER 5"/>
    <property type="match status" value="1"/>
</dbReference>
<dbReference type="PANTHER" id="PTHR24078">
    <property type="entry name" value="DNAJ HOMOLOG SUBFAMILY C MEMBER"/>
    <property type="match status" value="1"/>
</dbReference>
<dbReference type="CDD" id="cd10747">
    <property type="entry name" value="DnaJ_C"/>
    <property type="match status" value="1"/>
</dbReference>
<dbReference type="SUPFAM" id="SSF49493">
    <property type="entry name" value="HSP40/DnaJ peptide-binding domain"/>
    <property type="match status" value="2"/>
</dbReference>
<dbReference type="Gene3D" id="2.60.260.20">
    <property type="entry name" value="Urease metallochaperone UreE, N-terminal domain"/>
    <property type="match status" value="2"/>
</dbReference>
<dbReference type="PROSITE" id="PS00636">
    <property type="entry name" value="DNAJ_1"/>
    <property type="match status" value="1"/>
</dbReference>